<evidence type="ECO:0000313" key="4">
    <source>
        <dbReference type="EMBL" id="MFC3104440.1"/>
    </source>
</evidence>
<dbReference type="Proteomes" id="UP001595462">
    <property type="component" value="Unassembled WGS sequence"/>
</dbReference>
<protein>
    <submittedName>
        <fullName evidence="4">TPM domain-containing protein</fullName>
    </submittedName>
</protein>
<evidence type="ECO:0000259" key="3">
    <source>
        <dbReference type="Pfam" id="PF04536"/>
    </source>
</evidence>
<reference evidence="5" key="1">
    <citation type="journal article" date="2019" name="Int. J. Syst. Evol. Microbiol.">
        <title>The Global Catalogue of Microorganisms (GCM) 10K type strain sequencing project: providing services to taxonomists for standard genome sequencing and annotation.</title>
        <authorList>
            <consortium name="The Broad Institute Genomics Platform"/>
            <consortium name="The Broad Institute Genome Sequencing Center for Infectious Disease"/>
            <person name="Wu L."/>
            <person name="Ma J."/>
        </authorList>
    </citation>
    <scope>NUCLEOTIDE SEQUENCE [LARGE SCALE GENOMIC DNA]</scope>
    <source>
        <strain evidence="5">KCTC 52640</strain>
    </source>
</reference>
<evidence type="ECO:0000313" key="5">
    <source>
        <dbReference type="Proteomes" id="UP001595462"/>
    </source>
</evidence>
<name>A0ABV7ERH6_9GAMM</name>
<accession>A0ABV7ERH6</accession>
<feature type="transmembrane region" description="Helical" evidence="1">
    <location>
        <begin position="182"/>
        <end position="202"/>
    </location>
</feature>
<dbReference type="PANTHER" id="PTHR30373:SF2">
    <property type="entry name" value="UPF0603 PROTEIN YGCG"/>
    <property type="match status" value="1"/>
</dbReference>
<dbReference type="EMBL" id="JBHRSS010000004">
    <property type="protein sequence ID" value="MFC3104440.1"/>
    <property type="molecule type" value="Genomic_DNA"/>
</dbReference>
<keyword evidence="5" id="KW-1185">Reference proteome</keyword>
<dbReference type="PANTHER" id="PTHR30373">
    <property type="entry name" value="UPF0603 PROTEIN YGCG"/>
    <property type="match status" value="1"/>
</dbReference>
<dbReference type="Pfam" id="PF04536">
    <property type="entry name" value="TPM_phosphatase"/>
    <property type="match status" value="1"/>
</dbReference>
<dbReference type="Gene3D" id="3.10.310.50">
    <property type="match status" value="1"/>
</dbReference>
<keyword evidence="1" id="KW-0812">Transmembrane</keyword>
<keyword evidence="1" id="KW-1133">Transmembrane helix</keyword>
<feature type="signal peptide" evidence="2">
    <location>
        <begin position="1"/>
        <end position="21"/>
    </location>
</feature>
<keyword evidence="1" id="KW-0472">Membrane</keyword>
<proteinExistence type="predicted"/>
<sequence length="251" mass="25816">MRRWLAIVVFSALFVAGNAQAAPEFPELTGRVVDNAALLDGAQQARISDMLEAHEQKTGEQIVVVTVPDLGGEPIEDYGYQLGRHWGIGDKDSDNGALLIVAKAEHKIRIEAGYGLEGRLTDAQSSVIINNIITPAFRQGDFAQGIADGTAAMIRVLGGDPLAEPEQRSDGQHERPSILKSFGFFGLMIVIMLLFGSGGGGGKGGRRRRSMLGVPILMGGGFGGGSSGGFGGGGFSGGGGGFGGGGASGGW</sequence>
<feature type="chain" id="PRO_5047538674" evidence="2">
    <location>
        <begin position="22"/>
        <end position="251"/>
    </location>
</feature>
<comment type="caution">
    <text evidence="4">The sequence shown here is derived from an EMBL/GenBank/DDBJ whole genome shotgun (WGS) entry which is preliminary data.</text>
</comment>
<evidence type="ECO:0000256" key="2">
    <source>
        <dbReference type="SAM" id="SignalP"/>
    </source>
</evidence>
<dbReference type="RefSeq" id="WP_380689577.1">
    <property type="nucleotide sequence ID" value="NZ_JBHRSS010000004.1"/>
</dbReference>
<dbReference type="InterPro" id="IPR007621">
    <property type="entry name" value="TPM_dom"/>
</dbReference>
<feature type="domain" description="TPM" evidence="3">
    <location>
        <begin position="32"/>
        <end position="155"/>
    </location>
</feature>
<keyword evidence="2" id="KW-0732">Signal</keyword>
<gene>
    <name evidence="4" type="ORF">ACFOSU_11120</name>
</gene>
<organism evidence="4 5">
    <name type="scientific">Salinisphaera aquimarina</name>
    <dbReference type="NCBI Taxonomy" id="2094031"/>
    <lineage>
        <taxon>Bacteria</taxon>
        <taxon>Pseudomonadati</taxon>
        <taxon>Pseudomonadota</taxon>
        <taxon>Gammaproteobacteria</taxon>
        <taxon>Salinisphaerales</taxon>
        <taxon>Salinisphaeraceae</taxon>
        <taxon>Salinisphaera</taxon>
    </lineage>
</organism>
<evidence type="ECO:0000256" key="1">
    <source>
        <dbReference type="SAM" id="Phobius"/>
    </source>
</evidence>